<dbReference type="FunFam" id="3.30.50.10:FF:000032">
    <property type="entry name" value="Transcription factor GATA-3"/>
    <property type="match status" value="1"/>
</dbReference>
<accession>A0A8X7WR36</accession>
<dbReference type="CDD" id="cd00202">
    <property type="entry name" value="ZnF_GATA"/>
    <property type="match status" value="2"/>
</dbReference>
<feature type="region of interest" description="Disordered" evidence="12">
    <location>
        <begin position="194"/>
        <end position="239"/>
    </location>
</feature>
<comment type="caution">
    <text evidence="14">The sequence shown here is derived from an EMBL/GenBank/DDBJ whole genome shotgun (WGS) entry which is preliminary data.</text>
</comment>
<protein>
    <submittedName>
        <fullName evidence="14">GATA2 factor</fullName>
    </submittedName>
</protein>
<feature type="compositionally biased region" description="Basic and acidic residues" evidence="12">
    <location>
        <begin position="213"/>
        <end position="231"/>
    </location>
</feature>
<feature type="region of interest" description="Disordered" evidence="12">
    <location>
        <begin position="401"/>
        <end position="421"/>
    </location>
</feature>
<dbReference type="InterPro" id="IPR013088">
    <property type="entry name" value="Znf_NHR/GATA"/>
</dbReference>
<sequence>MGFIVWKDNPISVLDCCQVVMPGDDLPVMGSLHGTQKCFHHATPWTNNKGGVLPQSGSWEAQCCFSTFIQSPGAMEEAGEQARWISPALIGQDALTSFSEPNLLQPTEEPESFYNGSDSDFTSLPSYFSNPVSSRSGGAYRHSPVRPVYSSPILNNLQWLESGTHTLTSPYSSNWSMTSFSKIPIHPQHSSSIYPATSSTQLYSPPKDIMPSPDREDKDSPRLQEALKTERASPGSSSSFLNLGISNSSMHSHGFGPYATYPTSPQDYSGTGMYSSTAGLFSPSFSPKMRNKMRLSPPEARECVNCGATATPLWRRDGTGHYLCNACGLYHKMNGQNRPLIRPKKRLIVSKRAGTQCANCHTNTTTLWRRNSSGEPVCNACGLYFKLHNVNRPLTMKKEGIQTRNRKVSSKSKKAKKSAESFPEYAKMHYDESGPYPLSPSSLPAHMTPISHMLPFSHSPHLLTSSPSSLHTSAGLSYGHHGPSGMVPTLV</sequence>
<keyword evidence="4 11" id="KW-0863">Zinc-finger</keyword>
<evidence type="ECO:0000256" key="8">
    <source>
        <dbReference type="ARBA" id="ARBA00023159"/>
    </source>
</evidence>
<feature type="region of interest" description="Disordered" evidence="12">
    <location>
        <begin position="466"/>
        <end position="491"/>
    </location>
</feature>
<evidence type="ECO:0000256" key="2">
    <source>
        <dbReference type="ARBA" id="ARBA00022723"/>
    </source>
</evidence>
<feature type="domain" description="GATA-type" evidence="13">
    <location>
        <begin position="297"/>
        <end position="352"/>
    </location>
</feature>
<reference evidence="14 15" key="1">
    <citation type="journal article" date="2021" name="Cell">
        <title>Tracing the genetic footprints of vertebrate landing in non-teleost ray-finned fishes.</title>
        <authorList>
            <person name="Bi X."/>
            <person name="Wang K."/>
            <person name="Yang L."/>
            <person name="Pan H."/>
            <person name="Jiang H."/>
            <person name="Wei Q."/>
            <person name="Fang M."/>
            <person name="Yu H."/>
            <person name="Zhu C."/>
            <person name="Cai Y."/>
            <person name="He Y."/>
            <person name="Gan X."/>
            <person name="Zeng H."/>
            <person name="Yu D."/>
            <person name="Zhu Y."/>
            <person name="Jiang H."/>
            <person name="Qiu Q."/>
            <person name="Yang H."/>
            <person name="Zhang Y.E."/>
            <person name="Wang W."/>
            <person name="Zhu M."/>
            <person name="He S."/>
            <person name="Zhang G."/>
        </authorList>
    </citation>
    <scope>NUCLEOTIDE SEQUENCE [LARGE SCALE GENOMIC DNA]</scope>
    <source>
        <strain evidence="14">Bchr_013</strain>
    </source>
</reference>
<dbReference type="GO" id="GO:0000981">
    <property type="term" value="F:DNA-binding transcription factor activity, RNA polymerase II-specific"/>
    <property type="evidence" value="ECO:0007669"/>
    <property type="project" value="InterPro"/>
</dbReference>
<evidence type="ECO:0000256" key="10">
    <source>
        <dbReference type="ARBA" id="ARBA00023242"/>
    </source>
</evidence>
<evidence type="ECO:0000256" key="3">
    <source>
        <dbReference type="ARBA" id="ARBA00022737"/>
    </source>
</evidence>
<dbReference type="AlphaFoldDB" id="A0A8X7WR36"/>
<dbReference type="Gene3D" id="3.30.50.10">
    <property type="entry name" value="Erythroid Transcription Factor GATA-1, subunit A"/>
    <property type="match status" value="2"/>
</dbReference>
<evidence type="ECO:0000256" key="1">
    <source>
        <dbReference type="ARBA" id="ARBA00004123"/>
    </source>
</evidence>
<dbReference type="PANTHER" id="PTHR10071">
    <property type="entry name" value="TRANSCRIPTION FACTOR GATA FAMILY MEMBER"/>
    <property type="match status" value="1"/>
</dbReference>
<dbReference type="GO" id="GO:0008270">
    <property type="term" value="F:zinc ion binding"/>
    <property type="evidence" value="ECO:0007669"/>
    <property type="project" value="UniProtKB-KW"/>
</dbReference>
<proteinExistence type="predicted"/>
<feature type="compositionally biased region" description="Polar residues" evidence="12">
    <location>
        <begin position="194"/>
        <end position="203"/>
    </location>
</feature>
<keyword evidence="5 11" id="KW-0862">Zinc</keyword>
<feature type="non-terminal residue" evidence="14">
    <location>
        <position position="1"/>
    </location>
</feature>
<evidence type="ECO:0000313" key="14">
    <source>
        <dbReference type="EMBL" id="KAG2455347.1"/>
    </source>
</evidence>
<dbReference type="SMART" id="SM00401">
    <property type="entry name" value="ZnF_GATA"/>
    <property type="match status" value="2"/>
</dbReference>
<feature type="non-terminal residue" evidence="14">
    <location>
        <position position="491"/>
    </location>
</feature>
<evidence type="ECO:0000256" key="11">
    <source>
        <dbReference type="PIRSR" id="PIRSR003027-1"/>
    </source>
</evidence>
<evidence type="ECO:0000313" key="15">
    <source>
        <dbReference type="Proteomes" id="UP000886611"/>
    </source>
</evidence>
<dbReference type="Pfam" id="PF00320">
    <property type="entry name" value="GATA"/>
    <property type="match status" value="2"/>
</dbReference>
<keyword evidence="6" id="KW-0805">Transcription regulation</keyword>
<feature type="compositionally biased region" description="Basic residues" evidence="12">
    <location>
        <begin position="404"/>
        <end position="416"/>
    </location>
</feature>
<evidence type="ECO:0000256" key="7">
    <source>
        <dbReference type="ARBA" id="ARBA00023125"/>
    </source>
</evidence>
<dbReference type="PRINTS" id="PR00619">
    <property type="entry name" value="GATAZNFINGER"/>
</dbReference>
<dbReference type="GO" id="GO:0045944">
    <property type="term" value="P:positive regulation of transcription by RNA polymerase II"/>
    <property type="evidence" value="ECO:0007669"/>
    <property type="project" value="TreeGrafter"/>
</dbReference>
<keyword evidence="9" id="KW-0804">Transcription</keyword>
<keyword evidence="2 11" id="KW-0479">Metal-binding</keyword>
<dbReference type="InterPro" id="IPR039355">
    <property type="entry name" value="Transcription_factor_GATA"/>
</dbReference>
<dbReference type="GO" id="GO:0005634">
    <property type="term" value="C:nucleus"/>
    <property type="evidence" value="ECO:0007669"/>
    <property type="project" value="UniProtKB-SubCell"/>
</dbReference>
<dbReference type="SUPFAM" id="SSF57716">
    <property type="entry name" value="Glucocorticoid receptor-like (DNA-binding domain)"/>
    <property type="match status" value="2"/>
</dbReference>
<dbReference type="FunFam" id="3.30.50.10:FF:000001">
    <property type="entry name" value="GATA transcription factor (GATAd)"/>
    <property type="match status" value="1"/>
</dbReference>
<keyword evidence="7" id="KW-0238">DNA-binding</keyword>
<feature type="zinc finger region" description="GATA-type 1" evidence="11">
    <location>
        <begin position="303"/>
        <end position="327"/>
    </location>
</feature>
<dbReference type="GO" id="GO:0000978">
    <property type="term" value="F:RNA polymerase II cis-regulatory region sequence-specific DNA binding"/>
    <property type="evidence" value="ECO:0007669"/>
    <property type="project" value="TreeGrafter"/>
</dbReference>
<comment type="subcellular location">
    <subcellularLocation>
        <location evidence="1">Nucleus</location>
    </subcellularLocation>
</comment>
<dbReference type="GO" id="GO:0045165">
    <property type="term" value="P:cell fate commitment"/>
    <property type="evidence" value="ECO:0007669"/>
    <property type="project" value="TreeGrafter"/>
</dbReference>
<gene>
    <name evidence="14" type="primary">Gata2</name>
    <name evidence="14" type="ORF">GTO96_0007295</name>
</gene>
<keyword evidence="8" id="KW-0010">Activator</keyword>
<organism evidence="14 15">
    <name type="scientific">Polypterus senegalus</name>
    <name type="common">Senegal bichir</name>
    <dbReference type="NCBI Taxonomy" id="55291"/>
    <lineage>
        <taxon>Eukaryota</taxon>
        <taxon>Metazoa</taxon>
        <taxon>Chordata</taxon>
        <taxon>Craniata</taxon>
        <taxon>Vertebrata</taxon>
        <taxon>Euteleostomi</taxon>
        <taxon>Actinopterygii</taxon>
        <taxon>Polypteriformes</taxon>
        <taxon>Polypteridae</taxon>
        <taxon>Polypterus</taxon>
    </lineage>
</organism>
<evidence type="ECO:0000259" key="13">
    <source>
        <dbReference type="PROSITE" id="PS50114"/>
    </source>
</evidence>
<dbReference type="Proteomes" id="UP000886611">
    <property type="component" value="Unassembled WGS sequence"/>
</dbReference>
<dbReference type="PANTHER" id="PTHR10071:SF190">
    <property type="entry name" value="ERYTHROID TRANSCRIPTION FACTOR"/>
    <property type="match status" value="1"/>
</dbReference>
<dbReference type="EMBL" id="JAATIS010009265">
    <property type="protein sequence ID" value="KAG2455347.1"/>
    <property type="molecule type" value="Genomic_DNA"/>
</dbReference>
<evidence type="ECO:0000256" key="6">
    <source>
        <dbReference type="ARBA" id="ARBA00023015"/>
    </source>
</evidence>
<evidence type="ECO:0000256" key="5">
    <source>
        <dbReference type="ARBA" id="ARBA00022833"/>
    </source>
</evidence>
<dbReference type="PROSITE" id="PS50114">
    <property type="entry name" value="GATA_ZN_FINGER_2"/>
    <property type="match status" value="2"/>
</dbReference>
<dbReference type="InterPro" id="IPR000679">
    <property type="entry name" value="Znf_GATA"/>
</dbReference>
<evidence type="ECO:0000256" key="4">
    <source>
        <dbReference type="ARBA" id="ARBA00022771"/>
    </source>
</evidence>
<keyword evidence="10" id="KW-0539">Nucleus</keyword>
<name>A0A8X7WR36_POLSE</name>
<dbReference type="GO" id="GO:0000122">
    <property type="term" value="P:negative regulation of transcription by RNA polymerase II"/>
    <property type="evidence" value="ECO:0007669"/>
    <property type="project" value="TreeGrafter"/>
</dbReference>
<dbReference type="InterPro" id="IPR016374">
    <property type="entry name" value="TF_GATA-2/3"/>
</dbReference>
<keyword evidence="15" id="KW-1185">Reference proteome</keyword>
<evidence type="ECO:0000256" key="9">
    <source>
        <dbReference type="ARBA" id="ARBA00023163"/>
    </source>
</evidence>
<feature type="zinc finger region" description="GATA-type 2" evidence="11">
    <location>
        <begin position="357"/>
        <end position="381"/>
    </location>
</feature>
<keyword evidence="3" id="KW-0677">Repeat</keyword>
<dbReference type="PIRSF" id="PIRSF003027">
    <property type="entry name" value="TF_GATA-1/2/3"/>
    <property type="match status" value="1"/>
</dbReference>
<feature type="domain" description="GATA-type" evidence="13">
    <location>
        <begin position="351"/>
        <end position="404"/>
    </location>
</feature>
<evidence type="ECO:0000256" key="12">
    <source>
        <dbReference type="SAM" id="MobiDB-lite"/>
    </source>
</evidence>
<dbReference type="PROSITE" id="PS00344">
    <property type="entry name" value="GATA_ZN_FINGER_1"/>
    <property type="match status" value="2"/>
</dbReference>